<protein>
    <submittedName>
        <fullName evidence="1">Uncharacterized protein</fullName>
    </submittedName>
</protein>
<keyword evidence="2" id="KW-1185">Reference proteome</keyword>
<gene>
    <name evidence="1" type="ORF">OA50_01582</name>
</gene>
<accession>A0A0B3RR56</accession>
<evidence type="ECO:0000313" key="1">
    <source>
        <dbReference type="EMBL" id="KHQ53595.1"/>
    </source>
</evidence>
<reference evidence="1 2" key="1">
    <citation type="submission" date="2014-10" db="EMBL/GenBank/DDBJ databases">
        <title>Genome sequence of Ponticoccus sp. strain UMTAT08 isolated from clonal culture of toxic dinoflagellate Alexandrium tamiyavanichii.</title>
        <authorList>
            <person name="Gan H.Y."/>
            <person name="Muhd D.-D."/>
            <person name="Mohd Noor M.E."/>
            <person name="Yeong Y.S."/>
            <person name="Usup G."/>
        </authorList>
    </citation>
    <scope>NUCLEOTIDE SEQUENCE [LARGE SCALE GENOMIC DNA]</scope>
    <source>
        <strain evidence="1 2">UMTAT08</strain>
    </source>
</reference>
<dbReference type="RefSeq" id="WP_043139515.1">
    <property type="nucleotide sequence ID" value="NZ_JSUQ01000006.1"/>
</dbReference>
<comment type="caution">
    <text evidence="1">The sequence shown here is derived from an EMBL/GenBank/DDBJ whole genome shotgun (WGS) entry which is preliminary data.</text>
</comment>
<organism evidence="1 2">
    <name type="scientific">Mameliella alba</name>
    <dbReference type="NCBI Taxonomy" id="561184"/>
    <lineage>
        <taxon>Bacteria</taxon>
        <taxon>Pseudomonadati</taxon>
        <taxon>Pseudomonadota</taxon>
        <taxon>Alphaproteobacteria</taxon>
        <taxon>Rhodobacterales</taxon>
        <taxon>Roseobacteraceae</taxon>
        <taxon>Mameliella</taxon>
    </lineage>
</organism>
<dbReference type="Proteomes" id="UP000030960">
    <property type="component" value="Unassembled WGS sequence"/>
</dbReference>
<sequence length="131" mass="15429">MSGLVHADQPIDAQDWEQVEYILVLTLFIMEGKEDEFHFLELFVDLIHRRLLWDRDDENTVGAVAIFADRFPIIHRGDGKILWGEQEDALTFSTARIFWDELYLVDLARRRAARPDRRRAKDGELYMDHGV</sequence>
<dbReference type="AlphaFoldDB" id="A0A0B3RR56"/>
<proteinExistence type="predicted"/>
<evidence type="ECO:0000313" key="2">
    <source>
        <dbReference type="Proteomes" id="UP000030960"/>
    </source>
</evidence>
<dbReference type="EMBL" id="JSUQ01000006">
    <property type="protein sequence ID" value="KHQ53595.1"/>
    <property type="molecule type" value="Genomic_DNA"/>
</dbReference>
<name>A0A0B3RR56_9RHOB</name>
<dbReference type="OrthoDB" id="9975014at2"/>